<keyword evidence="1" id="KW-0472">Membrane</keyword>
<dbReference type="KEGG" id="blq:L21SP5_01222"/>
<keyword evidence="3" id="KW-1185">Reference proteome</keyword>
<dbReference type="EMBL" id="CP013118">
    <property type="protein sequence ID" value="ALO14877.1"/>
    <property type="molecule type" value="Genomic_DNA"/>
</dbReference>
<dbReference type="OrthoDB" id="1050343at2"/>
<dbReference type="STRING" id="1307839.L21SP5_01222"/>
<reference evidence="2 3" key="1">
    <citation type="submission" date="2015-11" db="EMBL/GenBank/DDBJ databases">
        <title>Description and complete genome sequence of a novel strain predominating in hypersaline microbial mats and representing a new family of the Bacteriodetes phylum.</title>
        <authorList>
            <person name="Spring S."/>
            <person name="Bunk B."/>
            <person name="Sproer C."/>
            <person name="Klenk H.-P."/>
        </authorList>
    </citation>
    <scope>NUCLEOTIDE SEQUENCE [LARGE SCALE GENOMIC DNA]</scope>
    <source>
        <strain evidence="2 3">L21-Spi-D4</strain>
    </source>
</reference>
<keyword evidence="1" id="KW-1133">Transmembrane helix</keyword>
<organism evidence="2 3">
    <name type="scientific">Salinivirga cyanobacteriivorans</name>
    <dbReference type="NCBI Taxonomy" id="1307839"/>
    <lineage>
        <taxon>Bacteria</taxon>
        <taxon>Pseudomonadati</taxon>
        <taxon>Bacteroidota</taxon>
        <taxon>Bacteroidia</taxon>
        <taxon>Bacteroidales</taxon>
        <taxon>Salinivirgaceae</taxon>
        <taxon>Salinivirga</taxon>
    </lineage>
</organism>
<dbReference type="AlphaFoldDB" id="A0A0S2HXV2"/>
<dbReference type="Proteomes" id="UP000064893">
    <property type="component" value="Chromosome"/>
</dbReference>
<proteinExistence type="predicted"/>
<evidence type="ECO:0008006" key="4">
    <source>
        <dbReference type="Google" id="ProtNLM"/>
    </source>
</evidence>
<accession>A0A0S2HXV2</accession>
<name>A0A0S2HXV2_9BACT</name>
<evidence type="ECO:0000313" key="3">
    <source>
        <dbReference type="Proteomes" id="UP000064893"/>
    </source>
</evidence>
<feature type="transmembrane region" description="Helical" evidence="1">
    <location>
        <begin position="25"/>
        <end position="48"/>
    </location>
</feature>
<evidence type="ECO:0000313" key="2">
    <source>
        <dbReference type="EMBL" id="ALO14877.1"/>
    </source>
</evidence>
<evidence type="ECO:0000256" key="1">
    <source>
        <dbReference type="SAM" id="Phobius"/>
    </source>
</evidence>
<keyword evidence="1" id="KW-0812">Transmembrane</keyword>
<gene>
    <name evidence="2" type="ORF">L21SP5_01222</name>
</gene>
<sequence length="163" mass="18641">MPEDFNNIQLRSRKVREIIGKIPPYMVRVGTSVIFFILVMLFLLVYFLPYKTSYTGSAVFIKNEKKVAVFGVLIPENSKNDIKLPLDVYLFPDSKSIKFSAQLTKITDSILINNGKAWYQATAKTKLPVKANNNGLVKFTSGDQFVVEFMSVEKTLFQRLFKK</sequence>
<protein>
    <recommendedName>
        <fullName evidence="4">HlyD family secretion protein</fullName>
    </recommendedName>
</protein>
<dbReference type="RefSeq" id="WP_057952390.1">
    <property type="nucleotide sequence ID" value="NZ_CP013118.1"/>
</dbReference>